<accession>A0A7J0FH30</accession>
<dbReference type="AlphaFoldDB" id="A0A7J0FH30"/>
<proteinExistence type="predicted"/>
<organism evidence="1 2">
    <name type="scientific">Actinidia rufa</name>
    <dbReference type="NCBI Taxonomy" id="165716"/>
    <lineage>
        <taxon>Eukaryota</taxon>
        <taxon>Viridiplantae</taxon>
        <taxon>Streptophyta</taxon>
        <taxon>Embryophyta</taxon>
        <taxon>Tracheophyta</taxon>
        <taxon>Spermatophyta</taxon>
        <taxon>Magnoliopsida</taxon>
        <taxon>eudicotyledons</taxon>
        <taxon>Gunneridae</taxon>
        <taxon>Pentapetalae</taxon>
        <taxon>asterids</taxon>
        <taxon>Ericales</taxon>
        <taxon>Actinidiaceae</taxon>
        <taxon>Actinidia</taxon>
    </lineage>
</organism>
<dbReference type="EMBL" id="BJWL01000012">
    <property type="protein sequence ID" value="GFY97479.1"/>
    <property type="molecule type" value="Genomic_DNA"/>
</dbReference>
<evidence type="ECO:0000313" key="2">
    <source>
        <dbReference type="Proteomes" id="UP000585474"/>
    </source>
</evidence>
<evidence type="ECO:0000313" key="1">
    <source>
        <dbReference type="EMBL" id="GFY97479.1"/>
    </source>
</evidence>
<protein>
    <submittedName>
        <fullName evidence="1">Uncharacterized protein</fullName>
    </submittedName>
</protein>
<comment type="caution">
    <text evidence="1">The sequence shown here is derived from an EMBL/GenBank/DDBJ whole genome shotgun (WGS) entry which is preliminary data.</text>
</comment>
<name>A0A7J0FH30_9ERIC</name>
<dbReference type="Proteomes" id="UP000585474">
    <property type="component" value="Unassembled WGS sequence"/>
</dbReference>
<gene>
    <name evidence="1" type="ORF">Acr_12g0000200</name>
</gene>
<sequence length="64" mass="6766">MVTLHLNNAHLEVAPPQAQLQSHTVDLDTPKDAFPPPTATNILSIFTAPTPASASYSRITDAIG</sequence>
<reference evidence="1 2" key="1">
    <citation type="submission" date="2019-07" db="EMBL/GenBank/DDBJ databases">
        <title>De Novo Assembly of kiwifruit Actinidia rufa.</title>
        <authorList>
            <person name="Sugita-Konishi S."/>
            <person name="Sato K."/>
            <person name="Mori E."/>
            <person name="Abe Y."/>
            <person name="Kisaki G."/>
            <person name="Hamano K."/>
            <person name="Suezawa K."/>
            <person name="Otani M."/>
            <person name="Fukuda T."/>
            <person name="Manabe T."/>
            <person name="Gomi K."/>
            <person name="Tabuchi M."/>
            <person name="Akimitsu K."/>
            <person name="Kataoka I."/>
        </authorList>
    </citation>
    <scope>NUCLEOTIDE SEQUENCE [LARGE SCALE GENOMIC DNA]</scope>
    <source>
        <strain evidence="2">cv. Fuchu</strain>
    </source>
</reference>
<keyword evidence="2" id="KW-1185">Reference proteome</keyword>